<feature type="transmembrane region" description="Helical" evidence="1">
    <location>
        <begin position="148"/>
        <end position="172"/>
    </location>
</feature>
<accession>A0ABV6R7L6</accession>
<comment type="caution">
    <text evidence="2">The sequence shown here is derived from an EMBL/GenBank/DDBJ whole genome shotgun (WGS) entry which is preliminary data.</text>
</comment>
<gene>
    <name evidence="2" type="ORF">ACFFF6_03290</name>
</gene>
<sequence length="229" mass="23660">MSIPPIESAALAPAPTRVAARRPRAWAWAGVAAGGLGIATIQASMLTSVNWELTAGDAEAMLADAAENQPAFLAFHLLAVLTMLVLPVFGAGLGRRLDAQSPAGSLHGPVAQAGILLTAVALLLGSGLDTQFALGLSEPDLFVPESAAFYTDWVATIPWLWVGVGLSALALAVSSLRHRSAPRWLGVVSLVLGLLVLLTGASPLQYLAGFIGPVWVLVVSLGFALGDRR</sequence>
<feature type="transmembrane region" description="Helical" evidence="1">
    <location>
        <begin position="71"/>
        <end position="94"/>
    </location>
</feature>
<dbReference type="EMBL" id="JBHLSV010000003">
    <property type="protein sequence ID" value="MFC0672978.1"/>
    <property type="molecule type" value="Genomic_DNA"/>
</dbReference>
<dbReference type="Proteomes" id="UP001589793">
    <property type="component" value="Unassembled WGS sequence"/>
</dbReference>
<protein>
    <recommendedName>
        <fullName evidence="4">DUF4386 domain-containing protein</fullName>
    </recommendedName>
</protein>
<reference evidence="2 3" key="1">
    <citation type="submission" date="2024-09" db="EMBL/GenBank/DDBJ databases">
        <authorList>
            <person name="Sun Q."/>
            <person name="Mori K."/>
        </authorList>
    </citation>
    <scope>NUCLEOTIDE SEQUENCE [LARGE SCALE GENOMIC DNA]</scope>
    <source>
        <strain evidence="2 3">CICC 10874</strain>
    </source>
</reference>
<evidence type="ECO:0000256" key="1">
    <source>
        <dbReference type="SAM" id="Phobius"/>
    </source>
</evidence>
<keyword evidence="3" id="KW-1185">Reference proteome</keyword>
<keyword evidence="1" id="KW-0472">Membrane</keyword>
<feature type="transmembrane region" description="Helical" evidence="1">
    <location>
        <begin position="25"/>
        <end position="51"/>
    </location>
</feature>
<keyword evidence="1" id="KW-0812">Transmembrane</keyword>
<dbReference type="RefSeq" id="WP_376978185.1">
    <property type="nucleotide sequence ID" value="NZ_JBHLSV010000003.1"/>
</dbReference>
<feature type="transmembrane region" description="Helical" evidence="1">
    <location>
        <begin position="184"/>
        <end position="201"/>
    </location>
</feature>
<evidence type="ECO:0000313" key="3">
    <source>
        <dbReference type="Proteomes" id="UP001589793"/>
    </source>
</evidence>
<keyword evidence="1" id="KW-1133">Transmembrane helix</keyword>
<feature type="transmembrane region" description="Helical" evidence="1">
    <location>
        <begin position="207"/>
        <end position="226"/>
    </location>
</feature>
<feature type="transmembrane region" description="Helical" evidence="1">
    <location>
        <begin position="106"/>
        <end position="128"/>
    </location>
</feature>
<name>A0ABV6R7L6_9MICO</name>
<organism evidence="2 3">
    <name type="scientific">Brachybacterium hainanense</name>
    <dbReference type="NCBI Taxonomy" id="1541174"/>
    <lineage>
        <taxon>Bacteria</taxon>
        <taxon>Bacillati</taxon>
        <taxon>Actinomycetota</taxon>
        <taxon>Actinomycetes</taxon>
        <taxon>Micrococcales</taxon>
        <taxon>Dermabacteraceae</taxon>
        <taxon>Brachybacterium</taxon>
    </lineage>
</organism>
<evidence type="ECO:0000313" key="2">
    <source>
        <dbReference type="EMBL" id="MFC0672978.1"/>
    </source>
</evidence>
<evidence type="ECO:0008006" key="4">
    <source>
        <dbReference type="Google" id="ProtNLM"/>
    </source>
</evidence>
<proteinExistence type="predicted"/>